<reference evidence="5 6" key="1">
    <citation type="submission" date="2020-02" db="EMBL/GenBank/DDBJ databases">
        <title>Whole Genome Shotgun Sequence of Streptomyces sp. strain CWH03.</title>
        <authorList>
            <person name="Dohra H."/>
            <person name="Kodani S."/>
            <person name="Yamamura H."/>
        </authorList>
    </citation>
    <scope>NUCLEOTIDE SEQUENCE [LARGE SCALE GENOMIC DNA]</scope>
    <source>
        <strain evidence="5 6">CWH03</strain>
    </source>
</reference>
<evidence type="ECO:0000313" key="6">
    <source>
        <dbReference type="Proteomes" id="UP000484988"/>
    </source>
</evidence>
<dbReference type="RefSeq" id="WP_173263830.1">
    <property type="nucleotide sequence ID" value="NZ_BLLG01000005.1"/>
</dbReference>
<feature type="chain" id="PRO_5025549856" evidence="3">
    <location>
        <begin position="36"/>
        <end position="220"/>
    </location>
</feature>
<evidence type="ECO:0000259" key="4">
    <source>
        <dbReference type="PROSITE" id="PS51123"/>
    </source>
</evidence>
<dbReference type="InterPro" id="IPR006665">
    <property type="entry name" value="OmpA-like"/>
</dbReference>
<feature type="signal peptide" evidence="3">
    <location>
        <begin position="1"/>
        <end position="35"/>
    </location>
</feature>
<dbReference type="Pfam" id="PF00691">
    <property type="entry name" value="OmpA"/>
    <property type="match status" value="1"/>
</dbReference>
<protein>
    <submittedName>
        <fullName evidence="5">OmpA family protein</fullName>
    </submittedName>
</protein>
<proteinExistence type="predicted"/>
<feature type="region of interest" description="Disordered" evidence="2">
    <location>
        <begin position="30"/>
        <end position="65"/>
    </location>
</feature>
<sequence>MPAPKPRTRRGATSAIAAVALVVSMQFAAASGARADETPSPGTPPGTESTSPPPEIDGDSPGLKLRDGATLASARVLDIVSVVESEGGEERREETSSHLKFALQAEVLFGKDSAKLSGAANARIADIAAEIRNQGAKRVRVFGFTDNLGSAAHGDVLSKERADAVHKVLSQQLGGSGISYEIRGYGEDYPIADNGTEDGRKKNRRVEVSFPRGGESASQG</sequence>
<comment type="caution">
    <text evidence="5">The sequence shown here is derived from an EMBL/GenBank/DDBJ whole genome shotgun (WGS) entry which is preliminary data.</text>
</comment>
<evidence type="ECO:0000313" key="5">
    <source>
        <dbReference type="EMBL" id="GFH35871.1"/>
    </source>
</evidence>
<dbReference type="InterPro" id="IPR036737">
    <property type="entry name" value="OmpA-like_sf"/>
</dbReference>
<feature type="domain" description="OmpA-like" evidence="4">
    <location>
        <begin position="96"/>
        <end position="214"/>
    </location>
</feature>
<evidence type="ECO:0000256" key="3">
    <source>
        <dbReference type="SAM" id="SignalP"/>
    </source>
</evidence>
<name>A0A6A0AU69_9ACTN</name>
<keyword evidence="1" id="KW-0472">Membrane</keyword>
<dbReference type="PANTHER" id="PTHR30329">
    <property type="entry name" value="STATOR ELEMENT OF FLAGELLAR MOTOR COMPLEX"/>
    <property type="match status" value="1"/>
</dbReference>
<dbReference type="GO" id="GO:0016020">
    <property type="term" value="C:membrane"/>
    <property type="evidence" value="ECO:0007669"/>
    <property type="project" value="UniProtKB-UniRule"/>
</dbReference>
<dbReference type="InterPro" id="IPR050330">
    <property type="entry name" value="Bact_OuterMem_StrucFunc"/>
</dbReference>
<evidence type="ECO:0000256" key="1">
    <source>
        <dbReference type="PROSITE-ProRule" id="PRU00473"/>
    </source>
</evidence>
<dbReference type="EMBL" id="BLLG01000005">
    <property type="protein sequence ID" value="GFH35871.1"/>
    <property type="molecule type" value="Genomic_DNA"/>
</dbReference>
<feature type="region of interest" description="Disordered" evidence="2">
    <location>
        <begin position="191"/>
        <end position="220"/>
    </location>
</feature>
<dbReference type="InterPro" id="IPR006311">
    <property type="entry name" value="TAT_signal"/>
</dbReference>
<evidence type="ECO:0000256" key="2">
    <source>
        <dbReference type="SAM" id="MobiDB-lite"/>
    </source>
</evidence>
<dbReference type="SUPFAM" id="SSF103088">
    <property type="entry name" value="OmpA-like"/>
    <property type="match status" value="1"/>
</dbReference>
<dbReference type="PROSITE" id="PS51318">
    <property type="entry name" value="TAT"/>
    <property type="match status" value="1"/>
</dbReference>
<keyword evidence="6" id="KW-1185">Reference proteome</keyword>
<dbReference type="AlphaFoldDB" id="A0A6A0AU69"/>
<dbReference type="PANTHER" id="PTHR30329:SF21">
    <property type="entry name" value="LIPOPROTEIN YIAD-RELATED"/>
    <property type="match status" value="1"/>
</dbReference>
<dbReference type="CDD" id="cd07185">
    <property type="entry name" value="OmpA_C-like"/>
    <property type="match status" value="1"/>
</dbReference>
<keyword evidence="3" id="KW-0732">Signal</keyword>
<dbReference type="PROSITE" id="PS51123">
    <property type="entry name" value="OMPA_2"/>
    <property type="match status" value="1"/>
</dbReference>
<organism evidence="5 6">
    <name type="scientific">Streptomyces pacificus</name>
    <dbReference type="NCBI Taxonomy" id="2705029"/>
    <lineage>
        <taxon>Bacteria</taxon>
        <taxon>Bacillati</taxon>
        <taxon>Actinomycetota</taxon>
        <taxon>Actinomycetes</taxon>
        <taxon>Kitasatosporales</taxon>
        <taxon>Streptomycetaceae</taxon>
        <taxon>Streptomyces</taxon>
    </lineage>
</organism>
<accession>A0A6A0AU69</accession>
<dbReference type="Gene3D" id="3.30.1330.60">
    <property type="entry name" value="OmpA-like domain"/>
    <property type="match status" value="1"/>
</dbReference>
<gene>
    <name evidence="5" type="ORF">SCWH03_20930</name>
</gene>
<dbReference type="Proteomes" id="UP000484988">
    <property type="component" value="Unassembled WGS sequence"/>
</dbReference>